<sequence>MRKVRNFITGLVISVMLILVSGCNIIGNKKSIDNEKLKVITTLFPQYDFVREVAKDRVDVSLLLPPGVESHAYEPTPQDMTNIKKADIFVYTGQYMEPWAEKIVEISKDGKLVIVDTSKGIELIDEEDHDHEEEHGHEEEHDHEHGGKDPHIWLDPVCAQKMVDNIVEGLIKVDKENEEFYKENGEEYKKKLQQLDEKFMETFRKTKYNKIMYGGHFAFGYFAKRYGLEHISPYNGFTPNAEPTPKRIAELIKNIESSGIKVIYYEELINPKVAKIISDQTGAEMLLLHGAHNLSKNELESGISYIEIMEQNLERLKQGLGYYE</sequence>
<feature type="compositionally biased region" description="Basic and acidic residues" evidence="4">
    <location>
        <begin position="132"/>
        <end position="148"/>
    </location>
</feature>
<protein>
    <submittedName>
        <fullName evidence="5">Zinc ABC transporter substrate-binding protein</fullName>
    </submittedName>
</protein>
<dbReference type="Pfam" id="PF01297">
    <property type="entry name" value="ZnuA"/>
    <property type="match status" value="1"/>
</dbReference>
<dbReference type="RefSeq" id="WP_216519827.1">
    <property type="nucleotide sequence ID" value="NZ_JAHLPM010000009.1"/>
</dbReference>
<evidence type="ECO:0000256" key="4">
    <source>
        <dbReference type="SAM" id="MobiDB-lite"/>
    </source>
</evidence>
<feature type="region of interest" description="Disordered" evidence="4">
    <location>
        <begin position="128"/>
        <end position="148"/>
    </location>
</feature>
<keyword evidence="3" id="KW-0732">Signal</keyword>
<dbReference type="PANTHER" id="PTHR42953:SF3">
    <property type="entry name" value="HIGH-AFFINITY ZINC UPTAKE SYSTEM PROTEIN ZNUA"/>
    <property type="match status" value="1"/>
</dbReference>
<evidence type="ECO:0000313" key="5">
    <source>
        <dbReference type="EMBL" id="MBU5438595.1"/>
    </source>
</evidence>
<comment type="similarity">
    <text evidence="1">Belongs to the bacterial solute-binding protein 9 family.</text>
</comment>
<evidence type="ECO:0000256" key="1">
    <source>
        <dbReference type="ARBA" id="ARBA00011028"/>
    </source>
</evidence>
<evidence type="ECO:0000256" key="3">
    <source>
        <dbReference type="ARBA" id="ARBA00022729"/>
    </source>
</evidence>
<comment type="caution">
    <text evidence="5">The sequence shown here is derived from an EMBL/GenBank/DDBJ whole genome shotgun (WGS) entry which is preliminary data.</text>
</comment>
<name>A0ABS6E835_9FIRM</name>
<gene>
    <name evidence="5" type="ORF">KQI42_11270</name>
</gene>
<dbReference type="PANTHER" id="PTHR42953">
    <property type="entry name" value="HIGH-AFFINITY ZINC UPTAKE SYSTEM PROTEIN ZNUA-RELATED"/>
    <property type="match status" value="1"/>
</dbReference>
<keyword evidence="2" id="KW-0813">Transport</keyword>
<organism evidence="5 6">
    <name type="scientific">Tissierella simiarum</name>
    <dbReference type="NCBI Taxonomy" id="2841534"/>
    <lineage>
        <taxon>Bacteria</taxon>
        <taxon>Bacillati</taxon>
        <taxon>Bacillota</taxon>
        <taxon>Tissierellia</taxon>
        <taxon>Tissierellales</taxon>
        <taxon>Tissierellaceae</taxon>
        <taxon>Tissierella</taxon>
    </lineage>
</organism>
<dbReference type="InterPro" id="IPR050492">
    <property type="entry name" value="Bact_metal-bind_prot9"/>
</dbReference>
<dbReference type="InterPro" id="IPR006127">
    <property type="entry name" value="ZnuA-like"/>
</dbReference>
<accession>A0ABS6E835</accession>
<evidence type="ECO:0000256" key="2">
    <source>
        <dbReference type="ARBA" id="ARBA00022448"/>
    </source>
</evidence>
<reference evidence="5 6" key="1">
    <citation type="submission" date="2021-06" db="EMBL/GenBank/DDBJ databases">
        <authorList>
            <person name="Sun Q."/>
            <person name="Li D."/>
        </authorList>
    </citation>
    <scope>NUCLEOTIDE SEQUENCE [LARGE SCALE GENOMIC DNA]</scope>
    <source>
        <strain evidence="5 6">MSJ-40</strain>
    </source>
</reference>
<keyword evidence="6" id="KW-1185">Reference proteome</keyword>
<dbReference type="EMBL" id="JAHLPM010000009">
    <property type="protein sequence ID" value="MBU5438595.1"/>
    <property type="molecule type" value="Genomic_DNA"/>
</dbReference>
<dbReference type="Proteomes" id="UP000749471">
    <property type="component" value="Unassembled WGS sequence"/>
</dbReference>
<dbReference type="PROSITE" id="PS51257">
    <property type="entry name" value="PROKAR_LIPOPROTEIN"/>
    <property type="match status" value="1"/>
</dbReference>
<proteinExistence type="inferred from homology"/>
<evidence type="ECO:0000313" key="6">
    <source>
        <dbReference type="Proteomes" id="UP000749471"/>
    </source>
</evidence>